<dbReference type="RefSeq" id="WP_009162077.1">
    <property type="nucleotide sequence ID" value="NZ_KB290984.1"/>
</dbReference>
<organism evidence="1 2">
    <name type="scientific">Hoylesella saccharolytica F0055</name>
    <dbReference type="NCBI Taxonomy" id="1127699"/>
    <lineage>
        <taxon>Bacteria</taxon>
        <taxon>Pseudomonadati</taxon>
        <taxon>Bacteroidota</taxon>
        <taxon>Bacteroidia</taxon>
        <taxon>Bacteroidales</taxon>
        <taxon>Prevotellaceae</taxon>
        <taxon>Hoylesella</taxon>
    </lineage>
</organism>
<name>L1NFA0_9BACT</name>
<dbReference type="STRING" id="1127699.HMPREF9151_00860"/>
<sequence length="394" mass="44476">MKQKTIFILIWAATSVCGLKAQTEPITATEKKPSVVSDLKLSGLLISQYQYIGQEDAESNSFNIRLGRLSLEGRLLDDFYWKAQVQFNGNISTVGQSPRVIDLFSEWQKYKFFRVKLGQFKRPFTFENPIHPIDQGFMSVSQNVSKLCGFSDRTGEHSSNGRDIGIQLQGDVLKNAAGRELLHYQIGVYNGQGINTKDVDQRKDIIGGIWVMPVKGLRLGVFGWTGSYARRGNYTLVDPSTHAPVLDAGGHPQIVKGLQTVEKQRYALSAEYTANDFTFRSEYIHSTGYSFQTTYNTKDDLQKADINYAAGNKADGFYALAIAPIIKQKVHIKARYDLYRSRAEWGSAKTLYELGADYILTRNLKFSGEYVFVNDRSLSKPNYQMIDIEVALRF</sequence>
<evidence type="ECO:0000313" key="1">
    <source>
        <dbReference type="EMBL" id="EKY02053.1"/>
    </source>
</evidence>
<accession>L1NFA0</accession>
<dbReference type="InterPro" id="IPR023614">
    <property type="entry name" value="Porin_dom_sf"/>
</dbReference>
<dbReference type="Proteomes" id="UP000010433">
    <property type="component" value="Unassembled WGS sequence"/>
</dbReference>
<dbReference type="SUPFAM" id="SSF56935">
    <property type="entry name" value="Porins"/>
    <property type="match status" value="1"/>
</dbReference>
<dbReference type="Gene3D" id="2.40.160.10">
    <property type="entry name" value="Porin"/>
    <property type="match status" value="1"/>
</dbReference>
<dbReference type="OrthoDB" id="9807854at2"/>
<dbReference type="AlphaFoldDB" id="L1NFA0"/>
<proteinExistence type="predicted"/>
<dbReference type="PATRIC" id="fig|1127699.3.peg.793"/>
<reference evidence="1 2" key="1">
    <citation type="submission" date="2012-05" db="EMBL/GenBank/DDBJ databases">
        <authorList>
            <person name="Weinstock G."/>
            <person name="Sodergren E."/>
            <person name="Lobos E.A."/>
            <person name="Fulton L."/>
            <person name="Fulton R."/>
            <person name="Courtney L."/>
            <person name="Fronick C."/>
            <person name="O'Laughlin M."/>
            <person name="Godfrey J."/>
            <person name="Wilson R.M."/>
            <person name="Miner T."/>
            <person name="Farmer C."/>
            <person name="Delehaunty K."/>
            <person name="Cordes M."/>
            <person name="Minx P."/>
            <person name="Tomlinson C."/>
            <person name="Chen J."/>
            <person name="Wollam A."/>
            <person name="Pepin K.H."/>
            <person name="Bhonagiri V."/>
            <person name="Zhang X."/>
            <person name="Suruliraj S."/>
            <person name="Warren W."/>
            <person name="Mitreva M."/>
            <person name="Mardis E.R."/>
            <person name="Wilson R.K."/>
        </authorList>
    </citation>
    <scope>NUCLEOTIDE SEQUENCE [LARGE SCALE GENOMIC DNA]</scope>
    <source>
        <strain evidence="1 2">F0055</strain>
    </source>
</reference>
<keyword evidence="2" id="KW-1185">Reference proteome</keyword>
<comment type="caution">
    <text evidence="1">The sequence shown here is derived from an EMBL/GenBank/DDBJ whole genome shotgun (WGS) entry which is preliminary data.</text>
</comment>
<dbReference type="EMBL" id="AMEP01000060">
    <property type="protein sequence ID" value="EKY02053.1"/>
    <property type="molecule type" value="Genomic_DNA"/>
</dbReference>
<evidence type="ECO:0000313" key="2">
    <source>
        <dbReference type="Proteomes" id="UP000010433"/>
    </source>
</evidence>
<protein>
    <submittedName>
        <fullName evidence="1">Phosphate-selective porin O and P</fullName>
    </submittedName>
</protein>
<gene>
    <name evidence="1" type="ORF">HMPREF9151_00860</name>
</gene>
<dbReference type="HOGENOM" id="CLU_063445_1_0_10"/>